<dbReference type="AlphaFoldDB" id="A0ABC8TFW3"/>
<sequence length="74" mass="8198">FAQVSLSYRRRTSSTSPFLSSLTVTAYPTFKFATIIIRSVPGSRCSSWSTDGIHAGVKDVNSPRSKLRKSLEQM</sequence>
<name>A0ABC8TFW3_9AQUA</name>
<reference evidence="1 2" key="1">
    <citation type="submission" date="2024-02" db="EMBL/GenBank/DDBJ databases">
        <authorList>
            <person name="Vignale AGUSTIN F."/>
            <person name="Sosa J E."/>
            <person name="Modenutti C."/>
        </authorList>
    </citation>
    <scope>NUCLEOTIDE SEQUENCE [LARGE SCALE GENOMIC DNA]</scope>
</reference>
<proteinExistence type="predicted"/>
<keyword evidence="2" id="KW-1185">Reference proteome</keyword>
<comment type="caution">
    <text evidence="1">The sequence shown here is derived from an EMBL/GenBank/DDBJ whole genome shotgun (WGS) entry which is preliminary data.</text>
</comment>
<evidence type="ECO:0000313" key="2">
    <source>
        <dbReference type="Proteomes" id="UP001642360"/>
    </source>
</evidence>
<protein>
    <submittedName>
        <fullName evidence="1">Uncharacterized protein</fullName>
    </submittedName>
</protein>
<evidence type="ECO:0000313" key="1">
    <source>
        <dbReference type="EMBL" id="CAK9168334.1"/>
    </source>
</evidence>
<gene>
    <name evidence="1" type="ORF">ILEXP_LOCUS37714</name>
</gene>
<accession>A0ABC8TFW3</accession>
<dbReference type="Proteomes" id="UP001642360">
    <property type="component" value="Unassembled WGS sequence"/>
</dbReference>
<organism evidence="1 2">
    <name type="scientific">Ilex paraguariensis</name>
    <name type="common">yerba mate</name>
    <dbReference type="NCBI Taxonomy" id="185542"/>
    <lineage>
        <taxon>Eukaryota</taxon>
        <taxon>Viridiplantae</taxon>
        <taxon>Streptophyta</taxon>
        <taxon>Embryophyta</taxon>
        <taxon>Tracheophyta</taxon>
        <taxon>Spermatophyta</taxon>
        <taxon>Magnoliopsida</taxon>
        <taxon>eudicotyledons</taxon>
        <taxon>Gunneridae</taxon>
        <taxon>Pentapetalae</taxon>
        <taxon>asterids</taxon>
        <taxon>campanulids</taxon>
        <taxon>Aquifoliales</taxon>
        <taxon>Aquifoliaceae</taxon>
        <taxon>Ilex</taxon>
    </lineage>
</organism>
<feature type="non-terminal residue" evidence="1">
    <location>
        <position position="1"/>
    </location>
</feature>
<dbReference type="EMBL" id="CAUOFW020005057">
    <property type="protein sequence ID" value="CAK9168334.1"/>
    <property type="molecule type" value="Genomic_DNA"/>
</dbReference>